<keyword evidence="3" id="KW-1185">Reference proteome</keyword>
<dbReference type="EMBL" id="CAAHFG010000001">
    <property type="protein sequence ID" value="VGO13633.1"/>
    <property type="molecule type" value="Genomic_DNA"/>
</dbReference>
<proteinExistence type="predicted"/>
<dbReference type="Proteomes" id="UP000366872">
    <property type="component" value="Unassembled WGS sequence"/>
</dbReference>
<name>A0A6C2U180_PONDE</name>
<dbReference type="RefSeq" id="WP_136079185.1">
    <property type="nucleotide sequence ID" value="NZ_CAAHFG010000001.1"/>
</dbReference>
<evidence type="ECO:0008006" key="4">
    <source>
        <dbReference type="Google" id="ProtNLM"/>
    </source>
</evidence>
<feature type="chain" id="PRO_5025366278" description="PEP-CTERM protein-sorting domain-containing protein" evidence="1">
    <location>
        <begin position="22"/>
        <end position="272"/>
    </location>
</feature>
<reference evidence="2 3" key="1">
    <citation type="submission" date="2019-04" db="EMBL/GenBank/DDBJ databases">
        <authorList>
            <person name="Van Vliet M D."/>
        </authorList>
    </citation>
    <scope>NUCLEOTIDE SEQUENCE [LARGE SCALE GENOMIC DNA]</scope>
    <source>
        <strain evidence="2 3">F1</strain>
    </source>
</reference>
<gene>
    <name evidence="2" type="ORF">PDESU_02190</name>
</gene>
<evidence type="ECO:0000313" key="3">
    <source>
        <dbReference type="Proteomes" id="UP000366872"/>
    </source>
</evidence>
<keyword evidence="1" id="KW-0732">Signal</keyword>
<sequence>MKKRIAVMAAVLIGLILSTSAEMVTAVQWGVATNIVSANQNFGRPDKTFSTGSYWTDPAGPAYYPNATGRSPSFYAATGMDLATGDNVRIDGGHVTDGGDGNDYIRYFVNDTDITEMRSMTMWKSADFMATGELAKMTHTGSVTFGAKGADKDNDLHFLIQTADSRYYVSQDVDFGGSLDISNATWSVFNPIVNYAASIGGSAGTIDVSADNIIGVGFYGVSYAGPNGDDAGTNLMSHETEGFLVEVIPEPSTIGLLSCAALITLFIRRIRM</sequence>
<accession>A0A6C2U180</accession>
<feature type="signal peptide" evidence="1">
    <location>
        <begin position="1"/>
        <end position="21"/>
    </location>
</feature>
<evidence type="ECO:0000256" key="1">
    <source>
        <dbReference type="SAM" id="SignalP"/>
    </source>
</evidence>
<evidence type="ECO:0000313" key="2">
    <source>
        <dbReference type="EMBL" id="VGO13633.1"/>
    </source>
</evidence>
<protein>
    <recommendedName>
        <fullName evidence="4">PEP-CTERM protein-sorting domain-containing protein</fullName>
    </recommendedName>
</protein>
<dbReference type="AlphaFoldDB" id="A0A6C2U180"/>
<organism evidence="2 3">
    <name type="scientific">Pontiella desulfatans</name>
    <dbReference type="NCBI Taxonomy" id="2750659"/>
    <lineage>
        <taxon>Bacteria</taxon>
        <taxon>Pseudomonadati</taxon>
        <taxon>Kiritimatiellota</taxon>
        <taxon>Kiritimatiellia</taxon>
        <taxon>Kiritimatiellales</taxon>
        <taxon>Pontiellaceae</taxon>
        <taxon>Pontiella</taxon>
    </lineage>
</organism>